<sequence>MALQPPAELAVALNLIGFPWPVADEEKLHESGRRWVAFAMTLRRNVSTAAAHVARTVSRNDGDDVRAFERDSRDTSRQGGEAVTAALLIGAALQISAMAVLALKVALIVILVRFALRLSQLVTASGPTAGASLTAVPVVVGSARVAVRQAIRKIVDLLKRSALRLFTQASHLLRKLPSRHPSAPMPPRRPPTPLRGPDNYLEAAADKSVNVRKVTPYPMWRREREPLYRADDRSPDEIFDQGFHPRDPTVTALDDYVSKARPSAFVGTSRRQDIDNVFPQGYVYEVDAPGGIDVGRTMPAESTRLGHEQEVAFVGGVHRRYVSGAWPTGVARTPSNFIPNPHFDPYPGYSQA</sequence>
<organism evidence="3 4">
    <name type="scientific">Streptosporangium subroseum</name>
    <dbReference type="NCBI Taxonomy" id="106412"/>
    <lineage>
        <taxon>Bacteria</taxon>
        <taxon>Bacillati</taxon>
        <taxon>Actinomycetota</taxon>
        <taxon>Actinomycetes</taxon>
        <taxon>Streptosporangiales</taxon>
        <taxon>Streptosporangiaceae</taxon>
        <taxon>Streptosporangium</taxon>
    </lineage>
</organism>
<gene>
    <name evidence="3" type="ORF">SAMN05216276_101681</name>
</gene>
<evidence type="ECO:0000313" key="3">
    <source>
        <dbReference type="EMBL" id="SNS79613.1"/>
    </source>
</evidence>
<evidence type="ECO:0000256" key="1">
    <source>
        <dbReference type="SAM" id="MobiDB-lite"/>
    </source>
</evidence>
<dbReference type="RefSeq" id="WP_089208489.1">
    <property type="nucleotide sequence ID" value="NZ_FZOD01000016.1"/>
</dbReference>
<dbReference type="Pfam" id="PF22596">
    <property type="entry name" value="Scabin-like"/>
    <property type="match status" value="1"/>
</dbReference>
<dbReference type="EMBL" id="FZOD01000016">
    <property type="protein sequence ID" value="SNS79613.1"/>
    <property type="molecule type" value="Genomic_DNA"/>
</dbReference>
<evidence type="ECO:0000313" key="4">
    <source>
        <dbReference type="Proteomes" id="UP000198282"/>
    </source>
</evidence>
<name>A0A239HFJ8_9ACTN</name>
<keyword evidence="4" id="KW-1185">Reference proteome</keyword>
<reference evidence="3 4" key="1">
    <citation type="submission" date="2017-06" db="EMBL/GenBank/DDBJ databases">
        <authorList>
            <person name="Kim H.J."/>
            <person name="Triplett B.A."/>
        </authorList>
    </citation>
    <scope>NUCLEOTIDE SEQUENCE [LARGE SCALE GENOMIC DNA]</scope>
    <source>
        <strain evidence="3 4">CGMCC 4.2132</strain>
    </source>
</reference>
<accession>A0A239HFJ8</accession>
<dbReference type="Proteomes" id="UP000198282">
    <property type="component" value="Unassembled WGS sequence"/>
</dbReference>
<feature type="compositionally biased region" description="Pro residues" evidence="1">
    <location>
        <begin position="183"/>
        <end position="194"/>
    </location>
</feature>
<proteinExistence type="predicted"/>
<feature type="region of interest" description="Disordered" evidence="1">
    <location>
        <begin position="176"/>
        <end position="195"/>
    </location>
</feature>
<feature type="domain" description="Pierisin-like" evidence="2">
    <location>
        <begin position="227"/>
        <end position="343"/>
    </location>
</feature>
<dbReference type="AlphaFoldDB" id="A0A239HFJ8"/>
<evidence type="ECO:0000259" key="2">
    <source>
        <dbReference type="Pfam" id="PF22596"/>
    </source>
</evidence>
<dbReference type="Gene3D" id="3.90.210.10">
    <property type="entry name" value="Heat-Labile Enterotoxin, subunit A"/>
    <property type="match status" value="1"/>
</dbReference>
<dbReference type="OrthoDB" id="2677932at2"/>
<dbReference type="SUPFAM" id="SSF56399">
    <property type="entry name" value="ADP-ribosylation"/>
    <property type="match status" value="1"/>
</dbReference>
<dbReference type="InterPro" id="IPR054695">
    <property type="entry name" value="Pierisin-like_dom"/>
</dbReference>
<protein>
    <recommendedName>
        <fullName evidence="2">Pierisin-like domain-containing protein</fullName>
    </recommendedName>
</protein>